<dbReference type="GO" id="GO:0140664">
    <property type="term" value="F:ATP-dependent DNA damage sensor activity"/>
    <property type="evidence" value="ECO:0007669"/>
    <property type="project" value="InterPro"/>
</dbReference>
<feature type="domain" description="DNA mismatch repair proteins mutS family" evidence="4">
    <location>
        <begin position="254"/>
        <end position="437"/>
    </location>
</feature>
<dbReference type="InterPro" id="IPR000432">
    <property type="entry name" value="DNA_mismatch_repair_MutS_C"/>
</dbReference>
<evidence type="ECO:0000256" key="3">
    <source>
        <dbReference type="ARBA" id="ARBA00023125"/>
    </source>
</evidence>
<dbReference type="InterPro" id="IPR036187">
    <property type="entry name" value="DNA_mismatch_repair_MutS_sf"/>
</dbReference>
<evidence type="ECO:0000313" key="5">
    <source>
        <dbReference type="EMBL" id="QKJ32488.1"/>
    </source>
</evidence>
<keyword evidence="3" id="KW-0238">DNA-binding</keyword>
<organism evidence="5 6">
    <name type="scientific">Mucilaginibacter mali</name>
    <dbReference type="NCBI Taxonomy" id="2740462"/>
    <lineage>
        <taxon>Bacteria</taxon>
        <taxon>Pseudomonadati</taxon>
        <taxon>Bacteroidota</taxon>
        <taxon>Sphingobacteriia</taxon>
        <taxon>Sphingobacteriales</taxon>
        <taxon>Sphingobacteriaceae</taxon>
        <taxon>Mucilaginibacter</taxon>
    </lineage>
</organism>
<evidence type="ECO:0000313" key="6">
    <source>
        <dbReference type="Proteomes" id="UP000505355"/>
    </source>
</evidence>
<dbReference type="EMBL" id="CP054139">
    <property type="protein sequence ID" value="QKJ32488.1"/>
    <property type="molecule type" value="Genomic_DNA"/>
</dbReference>
<dbReference type="GO" id="GO:0005829">
    <property type="term" value="C:cytosol"/>
    <property type="evidence" value="ECO:0007669"/>
    <property type="project" value="TreeGrafter"/>
</dbReference>
<evidence type="ECO:0000256" key="2">
    <source>
        <dbReference type="ARBA" id="ARBA00022840"/>
    </source>
</evidence>
<evidence type="ECO:0000259" key="4">
    <source>
        <dbReference type="SMART" id="SM00534"/>
    </source>
</evidence>
<dbReference type="GO" id="GO:0030983">
    <property type="term" value="F:mismatched DNA binding"/>
    <property type="evidence" value="ECO:0007669"/>
    <property type="project" value="InterPro"/>
</dbReference>
<dbReference type="GO" id="GO:0005524">
    <property type="term" value="F:ATP binding"/>
    <property type="evidence" value="ECO:0007669"/>
    <property type="project" value="UniProtKB-KW"/>
</dbReference>
<reference evidence="5 6" key="1">
    <citation type="submission" date="2020-05" db="EMBL/GenBank/DDBJ databases">
        <title>Mucilaginibacter mali sp. nov.</title>
        <authorList>
            <person name="Kim H.S."/>
            <person name="Lee K.C."/>
            <person name="Suh M.K."/>
            <person name="Kim J.-S."/>
            <person name="Han K.-I."/>
            <person name="Eom M.K."/>
            <person name="Shin Y.K."/>
            <person name="Lee J.-S."/>
        </authorList>
    </citation>
    <scope>NUCLEOTIDE SEQUENCE [LARGE SCALE GENOMIC DNA]</scope>
    <source>
        <strain evidence="5 6">G2-14</strain>
    </source>
</reference>
<proteinExistence type="predicted"/>
<dbReference type="SMART" id="SM00534">
    <property type="entry name" value="MUTSac"/>
    <property type="match status" value="1"/>
</dbReference>
<dbReference type="PANTHER" id="PTHR11361">
    <property type="entry name" value="DNA MISMATCH REPAIR PROTEIN MUTS FAMILY MEMBER"/>
    <property type="match status" value="1"/>
</dbReference>
<dbReference type="InterPro" id="IPR027417">
    <property type="entry name" value="P-loop_NTPase"/>
</dbReference>
<dbReference type="KEGG" id="mmab:HQ865_22900"/>
<accession>A0A7D4PWI4</accession>
<gene>
    <name evidence="5" type="ORF">HQ865_22900</name>
</gene>
<name>A0A7D4PWI4_9SPHI</name>
<dbReference type="Proteomes" id="UP000505355">
    <property type="component" value="Chromosome"/>
</dbReference>
<keyword evidence="1" id="KW-0547">Nucleotide-binding</keyword>
<sequence length="438" mass="49573">MPFDTDQQTLLDLSLTGINGQPAIYQVFKPVTLGGVALLKDLFDRPLNDIAAIKQRLDAIRFLETRQTQIHLDKEETDFIEYYLKTYNRPEITSKFSAIRNALKNRLRPDNPYYITTRGVRLLTKLVINITEAFEPFADELPLLLQEYREQILALAGYIRLHLIQKSKTGKAFSAIEQEELDFIYRYKRADVVMHFMNGLYQLDVFMAAGKTVHELNFAYPELISQGTELSILGFFHPFIPNPVPNDIAFDAQQNLCFVTGANMAGKSTVLKAIGICVYLAHIGFPVPAAQMRTTVFNGMFTTINLSDNIMAGHSHFYREVLRIKEVAHKTGSVQNILVIFDELFRGTNVKDAHDASLAIIKAFSGVRNSVFIVSTHIVEVADELQGVENIFFRCLTTGIKDQKAVYNYKLQPGISHEKLGMRIIEDEGLVAMIRAQQ</sequence>
<dbReference type="Pfam" id="PF00488">
    <property type="entry name" value="MutS_V"/>
    <property type="match status" value="1"/>
</dbReference>
<dbReference type="InterPro" id="IPR045076">
    <property type="entry name" value="MutS"/>
</dbReference>
<protein>
    <recommendedName>
        <fullName evidence="4">DNA mismatch repair proteins mutS family domain-containing protein</fullName>
    </recommendedName>
</protein>
<dbReference type="SUPFAM" id="SSF48334">
    <property type="entry name" value="DNA repair protein MutS, domain III"/>
    <property type="match status" value="1"/>
</dbReference>
<dbReference type="PANTHER" id="PTHR11361:SF99">
    <property type="entry name" value="DNA MISMATCH REPAIR PROTEIN"/>
    <property type="match status" value="1"/>
</dbReference>
<evidence type="ECO:0000256" key="1">
    <source>
        <dbReference type="ARBA" id="ARBA00022741"/>
    </source>
</evidence>
<dbReference type="Gene3D" id="3.40.50.300">
    <property type="entry name" value="P-loop containing nucleotide triphosphate hydrolases"/>
    <property type="match status" value="1"/>
</dbReference>
<keyword evidence="6" id="KW-1185">Reference proteome</keyword>
<dbReference type="SUPFAM" id="SSF52540">
    <property type="entry name" value="P-loop containing nucleoside triphosphate hydrolases"/>
    <property type="match status" value="1"/>
</dbReference>
<keyword evidence="2" id="KW-0067">ATP-binding</keyword>
<dbReference type="AlphaFoldDB" id="A0A7D4PWI4"/>
<dbReference type="Gene3D" id="1.10.1420.10">
    <property type="match status" value="1"/>
</dbReference>
<dbReference type="GO" id="GO:0006298">
    <property type="term" value="P:mismatch repair"/>
    <property type="evidence" value="ECO:0007669"/>
    <property type="project" value="InterPro"/>
</dbReference>
<dbReference type="RefSeq" id="WP_173417138.1">
    <property type="nucleotide sequence ID" value="NZ_CP054139.1"/>
</dbReference>